<reference evidence="10" key="1">
    <citation type="submission" date="2023-10" db="EMBL/GenBank/DDBJ databases">
        <title>Chromosome-level genome of the transformable northern wattle, Acacia crassicarpa.</title>
        <authorList>
            <person name="Massaro I."/>
            <person name="Sinha N.R."/>
            <person name="Poethig S."/>
            <person name="Leichty A.R."/>
        </authorList>
    </citation>
    <scope>NUCLEOTIDE SEQUENCE</scope>
    <source>
        <strain evidence="10">Acra3RX</strain>
        <tissue evidence="10">Leaf</tissue>
    </source>
</reference>
<comment type="subcellular location">
    <subcellularLocation>
        <location evidence="1 8">Endoplasmic reticulum membrane</location>
        <topology evidence="1 8">Multi-pass membrane protein</topology>
    </subcellularLocation>
</comment>
<name>A0AAE1NCF6_9FABA</name>
<dbReference type="EMBL" id="JAWXYG010000001">
    <property type="protein sequence ID" value="KAK4286604.1"/>
    <property type="molecule type" value="Genomic_DNA"/>
</dbReference>
<feature type="transmembrane region" description="Helical" evidence="8">
    <location>
        <begin position="432"/>
        <end position="453"/>
    </location>
</feature>
<evidence type="ECO:0000256" key="3">
    <source>
        <dbReference type="ARBA" id="ARBA00022824"/>
    </source>
</evidence>
<dbReference type="Pfam" id="PF02453">
    <property type="entry name" value="Reticulon"/>
    <property type="match status" value="1"/>
</dbReference>
<dbReference type="PROSITE" id="PS50845">
    <property type="entry name" value="RETICULON"/>
    <property type="match status" value="1"/>
</dbReference>
<protein>
    <recommendedName>
        <fullName evidence="8">Reticulon-like protein</fullName>
    </recommendedName>
</protein>
<evidence type="ECO:0000256" key="6">
    <source>
        <dbReference type="ARBA" id="ARBA00023002"/>
    </source>
</evidence>
<dbReference type="InterPro" id="IPR002225">
    <property type="entry name" value="3Beta_OHSteriod_DH/Estase"/>
</dbReference>
<evidence type="ECO:0000313" key="10">
    <source>
        <dbReference type="EMBL" id="KAK4286604.1"/>
    </source>
</evidence>
<evidence type="ECO:0000259" key="9">
    <source>
        <dbReference type="PROSITE" id="PS50845"/>
    </source>
</evidence>
<keyword evidence="6" id="KW-0560">Oxidoreductase</keyword>
<dbReference type="AlphaFoldDB" id="A0AAE1NCF6"/>
<dbReference type="GO" id="GO:0005789">
    <property type="term" value="C:endoplasmic reticulum membrane"/>
    <property type="evidence" value="ECO:0007669"/>
    <property type="project" value="UniProtKB-SubCell"/>
</dbReference>
<evidence type="ECO:0000256" key="7">
    <source>
        <dbReference type="ARBA" id="ARBA00023136"/>
    </source>
</evidence>
<dbReference type="Proteomes" id="UP001293593">
    <property type="component" value="Unassembled WGS sequence"/>
</dbReference>
<proteinExistence type="predicted"/>
<keyword evidence="2 8" id="KW-0812">Transmembrane</keyword>
<feature type="transmembrane region" description="Helical" evidence="8">
    <location>
        <begin position="513"/>
        <end position="536"/>
    </location>
</feature>
<evidence type="ECO:0000256" key="2">
    <source>
        <dbReference type="ARBA" id="ARBA00022692"/>
    </source>
</evidence>
<dbReference type="InterPro" id="IPR036291">
    <property type="entry name" value="NAD(P)-bd_dom_sf"/>
</dbReference>
<accession>A0AAE1NCF6</accession>
<dbReference type="GO" id="GO:0016616">
    <property type="term" value="F:oxidoreductase activity, acting on the CH-OH group of donors, NAD or NADP as acceptor"/>
    <property type="evidence" value="ECO:0007669"/>
    <property type="project" value="InterPro"/>
</dbReference>
<dbReference type="PANTHER" id="PTHR10366">
    <property type="entry name" value="NAD DEPENDENT EPIMERASE/DEHYDRATASE"/>
    <property type="match status" value="1"/>
</dbReference>
<feature type="domain" description="Reticulon" evidence="9">
    <location>
        <begin position="392"/>
        <end position="582"/>
    </location>
</feature>
<keyword evidence="3 8" id="KW-0256">Endoplasmic reticulum</keyword>
<evidence type="ECO:0000256" key="4">
    <source>
        <dbReference type="ARBA" id="ARBA00022857"/>
    </source>
</evidence>
<dbReference type="PANTHER" id="PTHR10366:SF639">
    <property type="entry name" value="3BETA-HYDROXYSTEROID-DEHYDROGENASE_DECARBOXYLASE ISOFORM 3"/>
    <property type="match status" value="1"/>
</dbReference>
<evidence type="ECO:0000313" key="11">
    <source>
        <dbReference type="Proteomes" id="UP001293593"/>
    </source>
</evidence>
<dbReference type="InterPro" id="IPR050425">
    <property type="entry name" value="NAD(P)_dehydrat-like"/>
</dbReference>
<keyword evidence="4" id="KW-0521">NADP</keyword>
<evidence type="ECO:0000256" key="8">
    <source>
        <dbReference type="RuleBase" id="RU363132"/>
    </source>
</evidence>
<comment type="caution">
    <text evidence="10">The sequence shown here is derived from an EMBL/GenBank/DDBJ whole genome shotgun (WGS) entry which is preliminary data.</text>
</comment>
<sequence length="582" mass="64952">MADDDRFTGLNPKICVVLGGSRFVGRSLVLRLLTKGNWIIRIADSPPSIQLDHSHHSLLARALSSGRVSYFPVHLLDKRQITQVIEGSSVVFYMDHAADMKANDFYSCYMFTVQGTKNVINACRECRVKRLIYNSSADVVFDGLHDIHYGDESLSRPWRGGVLQIENKLSDLKAQAEAMILGINDIDGLSTCALRSSNVFGPGDSELVPFILELGRSGWAKFIIGSGDNLSDFTYSENVAHAHICAEEALSIQAVSVAGKAFFITNNEPMKFGKFISLILEGLGYQRPFIKLPVKMVQYVLLLVMWAHDNMGSRYFSYPFFVHFFHLASHTRTFNCAAAKEDIGYVPVVSLEEGITSTIEAFSHLERDSYYSRDYGSVEQSKAEKLLGGGKVADILLWRDETTSFTYFLVLVMLFHWFFLSGRAFTSSAARLLLLHTVILYGYGSLPLNLFGLPIQRMSLSSFEISEKVVKDSVATMVYLWNIVFQNIKILAQGNDWSVFFKVVISILFLRLILSKFLASSIGIALVFGFTAFFVYEQYESGIDGTVGVLLNSLKESMTFFTTNLPDSMSPLQHDSGSGHEG</sequence>
<dbReference type="Gene3D" id="3.40.50.720">
    <property type="entry name" value="NAD(P)-binding Rossmann-like Domain"/>
    <property type="match status" value="1"/>
</dbReference>
<organism evidence="10 11">
    <name type="scientific">Acacia crassicarpa</name>
    <name type="common">northern wattle</name>
    <dbReference type="NCBI Taxonomy" id="499986"/>
    <lineage>
        <taxon>Eukaryota</taxon>
        <taxon>Viridiplantae</taxon>
        <taxon>Streptophyta</taxon>
        <taxon>Embryophyta</taxon>
        <taxon>Tracheophyta</taxon>
        <taxon>Spermatophyta</taxon>
        <taxon>Magnoliopsida</taxon>
        <taxon>eudicotyledons</taxon>
        <taxon>Gunneridae</taxon>
        <taxon>Pentapetalae</taxon>
        <taxon>rosids</taxon>
        <taxon>fabids</taxon>
        <taxon>Fabales</taxon>
        <taxon>Fabaceae</taxon>
        <taxon>Caesalpinioideae</taxon>
        <taxon>mimosoid clade</taxon>
        <taxon>Acacieae</taxon>
        <taxon>Acacia</taxon>
    </lineage>
</organism>
<keyword evidence="11" id="KW-1185">Reference proteome</keyword>
<feature type="transmembrane region" description="Helical" evidence="8">
    <location>
        <begin position="404"/>
        <end position="420"/>
    </location>
</feature>
<evidence type="ECO:0000256" key="5">
    <source>
        <dbReference type="ARBA" id="ARBA00022989"/>
    </source>
</evidence>
<dbReference type="Pfam" id="PF01073">
    <property type="entry name" value="3Beta_HSD"/>
    <property type="match status" value="1"/>
</dbReference>
<dbReference type="GO" id="GO:0006694">
    <property type="term" value="P:steroid biosynthetic process"/>
    <property type="evidence" value="ECO:0007669"/>
    <property type="project" value="InterPro"/>
</dbReference>
<dbReference type="InterPro" id="IPR003388">
    <property type="entry name" value="Reticulon"/>
</dbReference>
<gene>
    <name evidence="10" type="ORF">QN277_003134</name>
</gene>
<dbReference type="SUPFAM" id="SSF51735">
    <property type="entry name" value="NAD(P)-binding Rossmann-fold domains"/>
    <property type="match status" value="1"/>
</dbReference>
<keyword evidence="5 8" id="KW-1133">Transmembrane helix</keyword>
<keyword evidence="7 8" id="KW-0472">Membrane</keyword>
<evidence type="ECO:0000256" key="1">
    <source>
        <dbReference type="ARBA" id="ARBA00004477"/>
    </source>
</evidence>